<accession>A0ABD3WQK9</accession>
<keyword evidence="2" id="KW-1185">Reference proteome</keyword>
<comment type="caution">
    <text evidence="1">The sequence shown here is derived from an EMBL/GenBank/DDBJ whole genome shotgun (WGS) entry which is preliminary data.</text>
</comment>
<dbReference type="AlphaFoldDB" id="A0ABD3WQK9"/>
<evidence type="ECO:0000313" key="2">
    <source>
        <dbReference type="Proteomes" id="UP001634394"/>
    </source>
</evidence>
<organism evidence="1 2">
    <name type="scientific">Sinanodonta woodiana</name>
    <name type="common">Chinese pond mussel</name>
    <name type="synonym">Anodonta woodiana</name>
    <dbReference type="NCBI Taxonomy" id="1069815"/>
    <lineage>
        <taxon>Eukaryota</taxon>
        <taxon>Metazoa</taxon>
        <taxon>Spiralia</taxon>
        <taxon>Lophotrochozoa</taxon>
        <taxon>Mollusca</taxon>
        <taxon>Bivalvia</taxon>
        <taxon>Autobranchia</taxon>
        <taxon>Heteroconchia</taxon>
        <taxon>Palaeoheterodonta</taxon>
        <taxon>Unionida</taxon>
        <taxon>Unionoidea</taxon>
        <taxon>Unionidae</taxon>
        <taxon>Unioninae</taxon>
        <taxon>Sinanodonta</taxon>
    </lineage>
</organism>
<protein>
    <submittedName>
        <fullName evidence="1">Uncharacterized protein</fullName>
    </submittedName>
</protein>
<evidence type="ECO:0000313" key="1">
    <source>
        <dbReference type="EMBL" id="KAL3876257.1"/>
    </source>
</evidence>
<proteinExistence type="predicted"/>
<sequence>MSTSTCLAKRLYINGDTCPSGHTTDCRLTVCSGREWTLSCVDGVCTCSHTEGGSHACNDIGDCGHRHNCTDGQHWRCLQGTCHCTRQN</sequence>
<reference evidence="1 2" key="1">
    <citation type="submission" date="2024-11" db="EMBL/GenBank/DDBJ databases">
        <title>Chromosome-level genome assembly of the freshwater bivalve Anodonta woodiana.</title>
        <authorList>
            <person name="Chen X."/>
        </authorList>
    </citation>
    <scope>NUCLEOTIDE SEQUENCE [LARGE SCALE GENOMIC DNA]</scope>
    <source>
        <strain evidence="1">MN2024</strain>
        <tissue evidence="1">Gills</tissue>
    </source>
</reference>
<dbReference type="Proteomes" id="UP001634394">
    <property type="component" value="Unassembled WGS sequence"/>
</dbReference>
<gene>
    <name evidence="1" type="ORF">ACJMK2_034125</name>
</gene>
<name>A0ABD3WQK9_SINWO</name>
<dbReference type="EMBL" id="JBJQND010000005">
    <property type="protein sequence ID" value="KAL3876257.1"/>
    <property type="molecule type" value="Genomic_DNA"/>
</dbReference>